<gene>
    <name evidence="1" type="ORF">AaeL_AAEL015118</name>
</gene>
<accession>Q16EK5</accession>
<dbReference type="PaxDb" id="7159-AAEL015118-PA"/>
<protein>
    <submittedName>
        <fullName evidence="1">AAEL015118-PA</fullName>
    </submittedName>
</protein>
<reference evidence="1" key="3">
    <citation type="submission" date="2012-09" db="EMBL/GenBank/DDBJ databases">
        <authorList>
            <consortium name="VectorBase"/>
        </authorList>
    </citation>
    <scope>NUCLEOTIDE SEQUENCE</scope>
    <source>
        <strain evidence="1">Liverpool</strain>
    </source>
</reference>
<reference evidence="1" key="1">
    <citation type="submission" date="2005-10" db="EMBL/GenBank/DDBJ databases">
        <authorList>
            <person name="Loftus B.J."/>
            <person name="Nene V.M."/>
            <person name="Hannick L.I."/>
            <person name="Bidwell S."/>
            <person name="Haas B."/>
            <person name="Amedeo P."/>
            <person name="Orvis J."/>
            <person name="Wortman J.R."/>
            <person name="White O.R."/>
            <person name="Salzberg S."/>
            <person name="Shumway M."/>
            <person name="Koo H."/>
            <person name="Zhao Y."/>
            <person name="Holmes M."/>
            <person name="Miller J."/>
            <person name="Schatz M."/>
            <person name="Pop M."/>
            <person name="Pai G."/>
            <person name="Utterback T."/>
            <person name="Rogers Y.-H."/>
            <person name="Kravitz S."/>
            <person name="Fraser C.M."/>
        </authorList>
    </citation>
    <scope>NUCLEOTIDE SEQUENCE</scope>
    <source>
        <strain evidence="1">Liverpool</strain>
    </source>
</reference>
<dbReference type="AlphaFoldDB" id="Q16EK5"/>
<evidence type="ECO:0000313" key="1">
    <source>
        <dbReference type="EMBL" id="EAT32663.1"/>
    </source>
</evidence>
<reference evidence="1" key="2">
    <citation type="journal article" date="2007" name="Science">
        <title>Genome sequence of Aedes aegypti, a major arbovirus vector.</title>
        <authorList>
            <person name="Nene V."/>
            <person name="Wortman J.R."/>
            <person name="Lawson D."/>
            <person name="Haas B."/>
            <person name="Kodira C."/>
            <person name="Tu Z.J."/>
            <person name="Loftus B."/>
            <person name="Xi Z."/>
            <person name="Megy K."/>
            <person name="Grabherr M."/>
            <person name="Ren Q."/>
            <person name="Zdobnov E.M."/>
            <person name="Lobo N.F."/>
            <person name="Campbell K.S."/>
            <person name="Brown S.E."/>
            <person name="Bonaldo M.F."/>
            <person name="Zhu J."/>
            <person name="Sinkins S.P."/>
            <person name="Hogenkamp D.G."/>
            <person name="Amedeo P."/>
            <person name="Arensburger P."/>
            <person name="Atkinson P.W."/>
            <person name="Bidwell S."/>
            <person name="Biedler J."/>
            <person name="Birney E."/>
            <person name="Bruggner R.V."/>
            <person name="Costas J."/>
            <person name="Coy M.R."/>
            <person name="Crabtree J."/>
            <person name="Crawford M."/>
            <person name="Debruyn B."/>
            <person name="Decaprio D."/>
            <person name="Eiglmeier K."/>
            <person name="Eisenstadt E."/>
            <person name="El-Dorry H."/>
            <person name="Gelbart W.M."/>
            <person name="Gomes S.L."/>
            <person name="Hammond M."/>
            <person name="Hannick L.I."/>
            <person name="Hogan J.R."/>
            <person name="Holmes M.H."/>
            <person name="Jaffe D."/>
            <person name="Johnston J.S."/>
            <person name="Kennedy R.C."/>
            <person name="Koo H."/>
            <person name="Kravitz S."/>
            <person name="Kriventseva E.V."/>
            <person name="Kulp D."/>
            <person name="Labutti K."/>
            <person name="Lee E."/>
            <person name="Li S."/>
            <person name="Lovin D.D."/>
            <person name="Mao C."/>
            <person name="Mauceli E."/>
            <person name="Menck C.F."/>
            <person name="Miller J.R."/>
            <person name="Montgomery P."/>
            <person name="Mori A."/>
            <person name="Nascimento A.L."/>
            <person name="Naveira H.F."/>
            <person name="Nusbaum C."/>
            <person name="O'leary S."/>
            <person name="Orvis J."/>
            <person name="Pertea M."/>
            <person name="Quesneville H."/>
            <person name="Reidenbach K.R."/>
            <person name="Rogers Y.H."/>
            <person name="Roth C.W."/>
            <person name="Schneider J.R."/>
            <person name="Schatz M."/>
            <person name="Shumway M."/>
            <person name="Stanke M."/>
            <person name="Stinson E.O."/>
            <person name="Tubio J.M."/>
            <person name="Vanzee J.P."/>
            <person name="Verjovski-Almeida S."/>
            <person name="Werner D."/>
            <person name="White O."/>
            <person name="Wyder S."/>
            <person name="Zeng Q."/>
            <person name="Zhao Q."/>
            <person name="Zhao Y."/>
            <person name="Hill C.A."/>
            <person name="Raikhel A.S."/>
            <person name="Soares M.B."/>
            <person name="Knudson D.L."/>
            <person name="Lee N.H."/>
            <person name="Galagan J."/>
            <person name="Salzberg S.L."/>
            <person name="Paulsen I.T."/>
            <person name="Dimopoulos G."/>
            <person name="Collins F.H."/>
            <person name="Birren B."/>
            <person name="Fraser-Liggett C.M."/>
            <person name="Severson D.W."/>
        </authorList>
    </citation>
    <scope>NUCLEOTIDE SEQUENCE [LARGE SCALE GENOMIC DNA]</scope>
    <source>
        <strain evidence="1">Liverpool</strain>
    </source>
</reference>
<sequence length="54" mass="6205">LCNVKNISFHLATRWRVHCTICLLISVSRRIVGNFSKILSKNMEPPFMSLCLGR</sequence>
<dbReference type="EMBL" id="CH478676">
    <property type="protein sequence ID" value="EAT32663.1"/>
    <property type="molecule type" value="Genomic_DNA"/>
</dbReference>
<organism evidence="1 2">
    <name type="scientific">Aedes aegypti</name>
    <name type="common">Yellowfever mosquito</name>
    <name type="synonym">Culex aegypti</name>
    <dbReference type="NCBI Taxonomy" id="7159"/>
    <lineage>
        <taxon>Eukaryota</taxon>
        <taxon>Metazoa</taxon>
        <taxon>Ecdysozoa</taxon>
        <taxon>Arthropoda</taxon>
        <taxon>Hexapoda</taxon>
        <taxon>Insecta</taxon>
        <taxon>Pterygota</taxon>
        <taxon>Neoptera</taxon>
        <taxon>Endopterygota</taxon>
        <taxon>Diptera</taxon>
        <taxon>Nematocera</taxon>
        <taxon>Culicoidea</taxon>
        <taxon>Culicidae</taxon>
        <taxon>Culicinae</taxon>
        <taxon>Aedini</taxon>
        <taxon>Aedes</taxon>
        <taxon>Stegomyia</taxon>
    </lineage>
</organism>
<feature type="non-terminal residue" evidence="1">
    <location>
        <position position="54"/>
    </location>
</feature>
<evidence type="ECO:0000313" key="2">
    <source>
        <dbReference type="Proteomes" id="UP000682892"/>
    </source>
</evidence>
<name>Q16EK5_AEDAE</name>
<dbReference type="Proteomes" id="UP000682892">
    <property type="component" value="Unassembled WGS sequence"/>
</dbReference>
<dbReference type="HOGENOM" id="CLU_3052164_0_0_1"/>
<proteinExistence type="predicted"/>